<name>A0A240EWX0_9CAUD</name>
<dbReference type="KEGG" id="vg:54974184"/>
<dbReference type="GeneID" id="54974184"/>
<organism evidence="1 2">
    <name type="scientific">Vibrio phage JSF7</name>
    <dbReference type="NCBI Taxonomy" id="1292086"/>
    <lineage>
        <taxon>Viruses</taxon>
        <taxon>Duplodnaviria</taxon>
        <taxon>Heunggongvirae</taxon>
        <taxon>Uroviricota</taxon>
        <taxon>Caudoviricetes</taxon>
        <taxon>Autographivirales</taxon>
        <taxon>Tawavirus</taxon>
        <taxon>Tawavirus JSF7</taxon>
    </lineage>
</organism>
<evidence type="ECO:0000313" key="2">
    <source>
        <dbReference type="Proteomes" id="UP000225149"/>
    </source>
</evidence>
<keyword evidence="2" id="KW-1185">Reference proteome</keyword>
<protein>
    <submittedName>
        <fullName evidence="1">Uncharacterized protein</fullName>
    </submittedName>
</protein>
<dbReference type="Proteomes" id="UP000225149">
    <property type="component" value="Segment"/>
</dbReference>
<dbReference type="EMBL" id="KY065149">
    <property type="protein sequence ID" value="APD18163.1"/>
    <property type="molecule type" value="Genomic_DNA"/>
</dbReference>
<accession>A0A240EWX0</accession>
<dbReference type="RefSeq" id="YP_009784189.1">
    <property type="nucleotide sequence ID" value="NC_047741.1"/>
</dbReference>
<proteinExistence type="predicted"/>
<reference evidence="1 2" key="1">
    <citation type="journal article" date="2017" name="PLoS ONE">
        <title>Environmental bacteriophages active on biofilms and planktonic forms of toxigenic Vibrio cholerae: Potential relevance in cholera epidemiology.</title>
        <authorList>
            <person name="Naser I.B."/>
            <person name="Hoque M.M."/>
            <person name="Abdullah A."/>
            <person name="Bari S.M.N."/>
            <person name="Ghosh A.N."/>
            <person name="Faruque S.M."/>
        </authorList>
    </citation>
    <scope>NUCLEOTIDE SEQUENCE [LARGE SCALE GENOMIC DNA]</scope>
</reference>
<sequence length="87" mass="9532">MGKVKKVWNDITGKTARQEQQRQFEAATAQAEADRIKAQNEAASQAVFARTEGQGFGSMGQVTLGLADKEVDLELDGSTKRKKSLYL</sequence>
<evidence type="ECO:0000313" key="1">
    <source>
        <dbReference type="EMBL" id="APD18163.1"/>
    </source>
</evidence>